<dbReference type="AlphaFoldDB" id="A0A933W723"/>
<gene>
    <name evidence="1" type="ORF">HZA61_00470</name>
</gene>
<evidence type="ECO:0000313" key="1">
    <source>
        <dbReference type="EMBL" id="MBI5167937.1"/>
    </source>
</evidence>
<evidence type="ECO:0000313" key="2">
    <source>
        <dbReference type="Proteomes" id="UP000696931"/>
    </source>
</evidence>
<name>A0A933W723_UNCEI</name>
<organism evidence="1 2">
    <name type="scientific">Eiseniibacteriota bacterium</name>
    <dbReference type="NCBI Taxonomy" id="2212470"/>
    <lineage>
        <taxon>Bacteria</taxon>
        <taxon>Candidatus Eiseniibacteriota</taxon>
    </lineage>
</organism>
<protein>
    <submittedName>
        <fullName evidence="1">Uncharacterized protein</fullName>
    </submittedName>
</protein>
<dbReference type="Proteomes" id="UP000696931">
    <property type="component" value="Unassembled WGS sequence"/>
</dbReference>
<dbReference type="EMBL" id="JACRIW010000004">
    <property type="protein sequence ID" value="MBI5167937.1"/>
    <property type="molecule type" value="Genomic_DNA"/>
</dbReference>
<comment type="caution">
    <text evidence="1">The sequence shown here is derived from an EMBL/GenBank/DDBJ whole genome shotgun (WGS) entry which is preliminary data.</text>
</comment>
<proteinExistence type="predicted"/>
<accession>A0A933W723</accession>
<reference evidence="1" key="1">
    <citation type="submission" date="2020-07" db="EMBL/GenBank/DDBJ databases">
        <title>Huge and variable diversity of episymbiotic CPR bacteria and DPANN archaea in groundwater ecosystems.</title>
        <authorList>
            <person name="He C.Y."/>
            <person name="Keren R."/>
            <person name="Whittaker M."/>
            <person name="Farag I.F."/>
            <person name="Doudna J."/>
            <person name="Cate J.H.D."/>
            <person name="Banfield J.F."/>
        </authorList>
    </citation>
    <scope>NUCLEOTIDE SEQUENCE</scope>
    <source>
        <strain evidence="1">NC_groundwater_1813_Pr3_B-0.1um_71_17</strain>
    </source>
</reference>
<sequence>MTLSLRHLAMPFVVGCALVIGASIGRAATPITFDTYPNGTAISAQYLAQGVKFSSFGSPCTIFLDAAEATSSPNILVGVGGSVYRDIDVTMVDPATGLPSAAWRACHVALNVISVGWSAVTVTSFDGAGAVLQSFPLSYPAGPQNGFGKVDHLEFTTPGIAKVSMHFTNVNFGDGIGIDDVLVDFACNTPAQGSTWGRLKQLYR</sequence>